<keyword evidence="6" id="KW-1185">Reference proteome</keyword>
<feature type="domain" description="SET" evidence="3">
    <location>
        <begin position="16"/>
        <end position="126"/>
    </location>
</feature>
<feature type="domain" description="Post-SET" evidence="4">
    <location>
        <begin position="134"/>
        <end position="150"/>
    </location>
</feature>
<dbReference type="RefSeq" id="WP_088972214.1">
    <property type="nucleotide sequence ID" value="NZ_JBHLYF010000004.1"/>
</dbReference>
<evidence type="ECO:0000256" key="2">
    <source>
        <dbReference type="ARBA" id="ARBA00022691"/>
    </source>
</evidence>
<dbReference type="InterPro" id="IPR003616">
    <property type="entry name" value="Post-SET_dom"/>
</dbReference>
<evidence type="ECO:0000313" key="6">
    <source>
        <dbReference type="Proteomes" id="UP000198210"/>
    </source>
</evidence>
<dbReference type="EMBL" id="LT607751">
    <property type="protein sequence ID" value="SCG68320.1"/>
    <property type="molecule type" value="Genomic_DNA"/>
</dbReference>
<organism evidence="5 6">
    <name type="scientific">Micromonospora siamensis</name>
    <dbReference type="NCBI Taxonomy" id="299152"/>
    <lineage>
        <taxon>Bacteria</taxon>
        <taxon>Bacillati</taxon>
        <taxon>Actinomycetota</taxon>
        <taxon>Actinomycetes</taxon>
        <taxon>Micromonosporales</taxon>
        <taxon>Micromonosporaceae</taxon>
        <taxon>Micromonospora</taxon>
    </lineage>
</organism>
<evidence type="ECO:0000313" key="5">
    <source>
        <dbReference type="EMBL" id="SCG68320.1"/>
    </source>
</evidence>
<dbReference type="SMART" id="SM00317">
    <property type="entry name" value="SET"/>
    <property type="match status" value="1"/>
</dbReference>
<dbReference type="Proteomes" id="UP000198210">
    <property type="component" value="Chromosome I"/>
</dbReference>
<evidence type="ECO:0000259" key="4">
    <source>
        <dbReference type="PROSITE" id="PS50868"/>
    </source>
</evidence>
<dbReference type="AlphaFoldDB" id="A0A1C5JCM6"/>
<dbReference type="SUPFAM" id="SSF82199">
    <property type="entry name" value="SET domain"/>
    <property type="match status" value="1"/>
</dbReference>
<keyword evidence="2" id="KW-0949">S-adenosyl-L-methionine</keyword>
<evidence type="ECO:0000259" key="3">
    <source>
        <dbReference type="PROSITE" id="PS50280"/>
    </source>
</evidence>
<dbReference type="PROSITE" id="PS50280">
    <property type="entry name" value="SET"/>
    <property type="match status" value="1"/>
</dbReference>
<evidence type="ECO:0000256" key="1">
    <source>
        <dbReference type="ARBA" id="ARBA00022679"/>
    </source>
</evidence>
<dbReference type="InterPro" id="IPR046341">
    <property type="entry name" value="SET_dom_sf"/>
</dbReference>
<keyword evidence="1" id="KW-0808">Transferase</keyword>
<dbReference type="InterPro" id="IPR001214">
    <property type="entry name" value="SET_dom"/>
</dbReference>
<dbReference type="Pfam" id="PF00856">
    <property type="entry name" value="SET"/>
    <property type="match status" value="1"/>
</dbReference>
<name>A0A1C5JCM6_9ACTN</name>
<protein>
    <recommendedName>
        <fullName evidence="7">SET domain-containing protein</fullName>
    </recommendedName>
</protein>
<dbReference type="GO" id="GO:0016740">
    <property type="term" value="F:transferase activity"/>
    <property type="evidence" value="ECO:0007669"/>
    <property type="project" value="UniProtKB-KW"/>
</dbReference>
<proteinExistence type="predicted"/>
<reference evidence="5 6" key="1">
    <citation type="submission" date="2016-06" db="EMBL/GenBank/DDBJ databases">
        <authorList>
            <person name="Kjaerup R.B."/>
            <person name="Dalgaard T.S."/>
            <person name="Juul-Madsen H.R."/>
        </authorList>
    </citation>
    <scope>NUCLEOTIDE SEQUENCE [LARGE SCALE GENOMIC DNA]</scope>
    <source>
        <strain evidence="5 6">DSM 45097</strain>
    </source>
</reference>
<sequence length="180" mass="19546">MPAVEPPPEPDCWLHPDVAVLPSPIAGRGLFARVPVPAGTVVSRLGGRLVDTGELRAILAAAAADPRRPYVDTIVVRPHLHLVLPPRRPNGYGNHSCDPNLWWVGPYELAARRDIAAGEELTNDYATSTGEPEFRMSCSCGSTLCRGTVTGDDWRLPALRERYGAHWVPALLDRIRSDGG</sequence>
<dbReference type="PROSITE" id="PS50868">
    <property type="entry name" value="POST_SET"/>
    <property type="match status" value="1"/>
</dbReference>
<evidence type="ECO:0008006" key="7">
    <source>
        <dbReference type="Google" id="ProtNLM"/>
    </source>
</evidence>
<accession>A0A1C5JCM6</accession>
<gene>
    <name evidence="5" type="ORF">GA0074704_4366</name>
</gene>
<dbReference type="Gene3D" id="2.170.270.10">
    <property type="entry name" value="SET domain"/>
    <property type="match status" value="1"/>
</dbReference>